<dbReference type="InterPro" id="IPR038135">
    <property type="entry name" value="Methylthiotransferase_N_sf"/>
</dbReference>
<dbReference type="PANTHER" id="PTHR11918">
    <property type="entry name" value="RADICAL SAM PROTEINS"/>
    <property type="match status" value="1"/>
</dbReference>
<feature type="domain" description="Radical SAM core" evidence="9">
    <location>
        <begin position="128"/>
        <end position="362"/>
    </location>
</feature>
<evidence type="ECO:0000313" key="11">
    <source>
        <dbReference type="Proteomes" id="UP000614469"/>
    </source>
</evidence>
<dbReference type="SUPFAM" id="SSF102114">
    <property type="entry name" value="Radical SAM enzymes"/>
    <property type="match status" value="1"/>
</dbReference>
<keyword evidence="6" id="KW-0408">Iron</keyword>
<dbReference type="PROSITE" id="PS01278">
    <property type="entry name" value="MTTASE_RADICAL"/>
    <property type="match status" value="1"/>
</dbReference>
<accession>A0A8J6TI05</accession>
<name>A0A8J6TI05_9CHLR</name>
<dbReference type="PROSITE" id="PS51449">
    <property type="entry name" value="MTTASE_N"/>
    <property type="match status" value="1"/>
</dbReference>
<reference evidence="10 11" key="1">
    <citation type="submission" date="2020-08" db="EMBL/GenBank/DDBJ databases">
        <title>Bridging the membrane lipid divide: bacteria of the FCB group superphylum have the potential to synthesize archaeal ether lipids.</title>
        <authorList>
            <person name="Villanueva L."/>
            <person name="Von Meijenfeldt F.A.B."/>
            <person name="Westbye A.B."/>
            <person name="Yadav S."/>
            <person name="Hopmans E.C."/>
            <person name="Dutilh B.E."/>
            <person name="Sinninghe Damste J.S."/>
        </authorList>
    </citation>
    <scope>NUCLEOTIDE SEQUENCE [LARGE SCALE GENOMIC DNA]</scope>
    <source>
        <strain evidence="10">NIOZ-UU36</strain>
    </source>
</reference>
<proteinExistence type="predicted"/>
<evidence type="ECO:0000256" key="7">
    <source>
        <dbReference type="ARBA" id="ARBA00023014"/>
    </source>
</evidence>
<evidence type="ECO:0000313" key="10">
    <source>
        <dbReference type="EMBL" id="MBC8334514.1"/>
    </source>
</evidence>
<dbReference type="Proteomes" id="UP000614469">
    <property type="component" value="Unassembled WGS sequence"/>
</dbReference>
<dbReference type="NCBIfam" id="TIGR00089">
    <property type="entry name" value="MiaB/RimO family radical SAM methylthiotransferase"/>
    <property type="match status" value="1"/>
</dbReference>
<feature type="domain" description="MTTase N-terminal" evidence="8">
    <location>
        <begin position="1"/>
        <end position="112"/>
    </location>
</feature>
<sequence length="430" mass="47654">MKIFLDSIGCRLNQAEIEKFARQFRAVGHEIVGEASLADVAVVNTCTVTSEAAADSRSKIRGASRAGIEEIIATGCWVTMEPDKAAELTGYNVIVLNDQKDNLVADFLNLPPKTFDLEPLERTPLPGIRQRTRAFIKVQDGCDNDCTFCITTVARGKGHSRPIDEILVDIQSALDGGTKEIVLTGVHLGSWGQDYVTASGARQSHLSELIHSILEMTTVPRLRLSSLEPWDLEPDFFALWENPRLMPHLHLPLQSGSDSVLKRMRRQTTRNAFRELVASARAIMPDVAITTDIIAGFPGETEEEFAETLEFVREIGFAGGHIFTYSPREGTPAARMKGQLEKKTRKARNAALREAFAEMGRIYRNRFIGETISVLWEASSLASDAGWLMSGLTGNYLRVHATLPEPRWNQIDQIRLEKVAGELILGFPVP</sequence>
<dbReference type="InterPro" id="IPR020612">
    <property type="entry name" value="Methylthiotransferase_CS"/>
</dbReference>
<dbReference type="NCBIfam" id="TIGR01579">
    <property type="entry name" value="MiaB-like-C"/>
    <property type="match status" value="1"/>
</dbReference>
<dbReference type="EMBL" id="JACNJN010000070">
    <property type="protein sequence ID" value="MBC8334514.1"/>
    <property type="molecule type" value="Genomic_DNA"/>
</dbReference>
<keyword evidence="7" id="KW-0411">Iron-sulfur</keyword>
<dbReference type="PANTHER" id="PTHR11918:SF45">
    <property type="entry name" value="THREONYLCARBAMOYLADENOSINE TRNA METHYLTHIOTRANSFERASE"/>
    <property type="match status" value="1"/>
</dbReference>
<dbReference type="SMART" id="SM00729">
    <property type="entry name" value="Elp3"/>
    <property type="match status" value="1"/>
</dbReference>
<dbReference type="GO" id="GO:0046872">
    <property type="term" value="F:metal ion binding"/>
    <property type="evidence" value="ECO:0007669"/>
    <property type="project" value="UniProtKB-KW"/>
</dbReference>
<dbReference type="Pfam" id="PF04055">
    <property type="entry name" value="Radical_SAM"/>
    <property type="match status" value="1"/>
</dbReference>
<keyword evidence="5" id="KW-0479">Metal-binding</keyword>
<dbReference type="InterPro" id="IPR006638">
    <property type="entry name" value="Elp3/MiaA/NifB-like_rSAM"/>
</dbReference>
<evidence type="ECO:0000259" key="8">
    <source>
        <dbReference type="PROSITE" id="PS51449"/>
    </source>
</evidence>
<evidence type="ECO:0000256" key="4">
    <source>
        <dbReference type="ARBA" id="ARBA00022691"/>
    </source>
</evidence>
<dbReference type="Gene3D" id="3.40.50.12160">
    <property type="entry name" value="Methylthiotransferase, N-terminal domain"/>
    <property type="match status" value="1"/>
</dbReference>
<dbReference type="InterPro" id="IPR005839">
    <property type="entry name" value="Methylthiotransferase"/>
</dbReference>
<gene>
    <name evidence="10" type="primary">mtaB</name>
    <name evidence="10" type="ORF">H8E29_04555</name>
</gene>
<protein>
    <submittedName>
        <fullName evidence="10">tRNA (N(6)-L-threonylcarbamoyladenosine(37)-C(2))-methylthiotransferase MtaB</fullName>
    </submittedName>
</protein>
<keyword evidence="4" id="KW-0949">S-adenosyl-L-methionine</keyword>
<evidence type="ECO:0000256" key="1">
    <source>
        <dbReference type="ARBA" id="ARBA00001966"/>
    </source>
</evidence>
<keyword evidence="3" id="KW-0808">Transferase</keyword>
<dbReference type="InterPro" id="IPR058240">
    <property type="entry name" value="rSAM_sf"/>
</dbReference>
<evidence type="ECO:0000256" key="3">
    <source>
        <dbReference type="ARBA" id="ARBA00022679"/>
    </source>
</evidence>
<keyword evidence="2" id="KW-0004">4Fe-4S</keyword>
<dbReference type="GO" id="GO:0051539">
    <property type="term" value="F:4 iron, 4 sulfur cluster binding"/>
    <property type="evidence" value="ECO:0007669"/>
    <property type="project" value="UniProtKB-KW"/>
</dbReference>
<evidence type="ECO:0000256" key="6">
    <source>
        <dbReference type="ARBA" id="ARBA00023004"/>
    </source>
</evidence>
<dbReference type="GO" id="GO:0035598">
    <property type="term" value="F:tRNA (N(6)-L-threonylcarbamoyladenosine(37)-C(2))-methylthiotransferase activity"/>
    <property type="evidence" value="ECO:0007669"/>
    <property type="project" value="TreeGrafter"/>
</dbReference>
<dbReference type="SFLD" id="SFLDS00029">
    <property type="entry name" value="Radical_SAM"/>
    <property type="match status" value="1"/>
</dbReference>
<evidence type="ECO:0000256" key="5">
    <source>
        <dbReference type="ARBA" id="ARBA00022723"/>
    </source>
</evidence>
<comment type="caution">
    <text evidence="10">The sequence shown here is derived from an EMBL/GenBank/DDBJ whole genome shotgun (WGS) entry which is preliminary data.</text>
</comment>
<evidence type="ECO:0000259" key="9">
    <source>
        <dbReference type="PROSITE" id="PS51918"/>
    </source>
</evidence>
<dbReference type="SFLD" id="SFLDG01082">
    <property type="entry name" value="B12-binding_domain_containing"/>
    <property type="match status" value="1"/>
</dbReference>
<comment type="cofactor">
    <cofactor evidence="1">
        <name>[4Fe-4S] cluster</name>
        <dbReference type="ChEBI" id="CHEBI:49883"/>
    </cofactor>
</comment>
<organism evidence="10 11">
    <name type="scientific">Candidatus Desulfolinea nitratireducens</name>
    <dbReference type="NCBI Taxonomy" id="2841698"/>
    <lineage>
        <taxon>Bacteria</taxon>
        <taxon>Bacillati</taxon>
        <taxon>Chloroflexota</taxon>
        <taxon>Anaerolineae</taxon>
        <taxon>Anaerolineales</taxon>
        <taxon>Anaerolineales incertae sedis</taxon>
        <taxon>Candidatus Desulfolinea</taxon>
    </lineage>
</organism>
<dbReference type="AlphaFoldDB" id="A0A8J6TI05"/>
<dbReference type="SFLD" id="SFLDG01061">
    <property type="entry name" value="methylthiotransferase"/>
    <property type="match status" value="1"/>
</dbReference>
<dbReference type="InterPro" id="IPR013848">
    <property type="entry name" value="Methylthiotransferase_N"/>
</dbReference>
<dbReference type="FunFam" id="3.80.30.20:FF:000001">
    <property type="entry name" value="tRNA-2-methylthio-N(6)-dimethylallyladenosine synthase 2"/>
    <property type="match status" value="1"/>
</dbReference>
<dbReference type="Pfam" id="PF00919">
    <property type="entry name" value="UPF0004"/>
    <property type="match status" value="1"/>
</dbReference>
<evidence type="ECO:0000256" key="2">
    <source>
        <dbReference type="ARBA" id="ARBA00022485"/>
    </source>
</evidence>
<dbReference type="PROSITE" id="PS51918">
    <property type="entry name" value="RADICAL_SAM"/>
    <property type="match status" value="1"/>
</dbReference>
<dbReference type="InterPro" id="IPR023404">
    <property type="entry name" value="rSAM_horseshoe"/>
</dbReference>
<dbReference type="CDD" id="cd01335">
    <property type="entry name" value="Radical_SAM"/>
    <property type="match status" value="1"/>
</dbReference>
<dbReference type="InterPro" id="IPR006467">
    <property type="entry name" value="MiaB-like_bact"/>
</dbReference>
<dbReference type="Gene3D" id="3.80.30.20">
    <property type="entry name" value="tm_1862 like domain"/>
    <property type="match status" value="1"/>
</dbReference>
<dbReference type="InterPro" id="IPR007197">
    <property type="entry name" value="rSAM"/>
</dbReference>